<dbReference type="Proteomes" id="UP000792865">
    <property type="component" value="Plasmid p2_M47_H.defensa"/>
</dbReference>
<protein>
    <submittedName>
        <fullName evidence="3">Group II intron reverse transcriptase/maturase</fullName>
    </submittedName>
</protein>
<dbReference type="InterPro" id="IPR051083">
    <property type="entry name" value="GrpII_Intron_Splice-Mob/Def"/>
</dbReference>
<keyword evidence="3" id="KW-0808">Transferase</keyword>
<evidence type="ECO:0000256" key="1">
    <source>
        <dbReference type="ARBA" id="ARBA00034120"/>
    </source>
</evidence>
<geneLocation type="plasmid" evidence="3 4">
    <name>p2_M47_H.defensa</name>
</geneLocation>
<dbReference type="PROSITE" id="PS50878">
    <property type="entry name" value="RT_POL"/>
    <property type="match status" value="1"/>
</dbReference>
<evidence type="ECO:0000313" key="3">
    <source>
        <dbReference type="EMBL" id="ASV34515.1"/>
    </source>
</evidence>
<feature type="domain" description="Reverse transcriptase" evidence="2">
    <location>
        <begin position="81"/>
        <end position="311"/>
    </location>
</feature>
<comment type="similarity">
    <text evidence="1">Belongs to the bacterial reverse transcriptase family.</text>
</comment>
<evidence type="ECO:0000313" key="4">
    <source>
        <dbReference type="Proteomes" id="UP000792865"/>
    </source>
</evidence>
<dbReference type="Pfam" id="PF00078">
    <property type="entry name" value="RVT_1"/>
    <property type="match status" value="1"/>
</dbReference>
<dbReference type="PANTHER" id="PTHR34047">
    <property type="entry name" value="NUCLEAR INTRON MATURASE 1, MITOCHONDRIAL-RELATED"/>
    <property type="match status" value="1"/>
</dbReference>
<dbReference type="SUPFAM" id="SSF56672">
    <property type="entry name" value="DNA/RNA polymerases"/>
    <property type="match status" value="1"/>
</dbReference>
<name>A0AAC9YGS6_9ENTR</name>
<sequence length="435" mass="49923">MPKKKAKNGTLKVRLLQRALYRKSKQEEKVRFYSLYDKVYREDVLWAAWHQVKANKGVLGIDGKAIADIVNQGEEAMIIKLQEQLRKQSYQFSPVKIVEIPKPKGGTRPLGMATVEDRIVQTAMKIVIEPIFEAHFHDCAYGYRPKRSAKQASIAIREELYQRAWGVVEVDFKAYFTSIPHDKLLILISRKIADGSMLRLIKQTIQVGIAKGENIEVAKVGVPQGSPLSPLYSNIYLNVIDQVWHKRGYPEKLGASLHRYCDDVILVCKKSAEPVLEAFASLSERISLTLNREKTRITKLSDGFDFIGFNFVKRKSPKSGKKVIYTFPEKHAQQAIRNRLKFMTSRRAPVSPKEYVELVKPVVMGWVNYFRHANASDAFRGLQRFINIRFRRYLTHRSRGRGFGWKTFPNGKLYAMGIVYIGSGMIEYPTKLAYD</sequence>
<keyword evidence="3" id="KW-0614">Plasmid</keyword>
<dbReference type="InterPro" id="IPR030931">
    <property type="entry name" value="Group_II_RT_mat"/>
</dbReference>
<accession>A0AAC9YGS6</accession>
<proteinExistence type="inferred from homology"/>
<organism evidence="3 4">
    <name type="scientific">Candidatus Williamhamiltonella defendens</name>
    <dbReference type="NCBI Taxonomy" id="138072"/>
    <lineage>
        <taxon>Bacteria</taxon>
        <taxon>Pseudomonadati</taxon>
        <taxon>Pseudomonadota</taxon>
        <taxon>Gammaproteobacteria</taxon>
        <taxon>Enterobacterales</taxon>
        <taxon>Enterobacteriaceae</taxon>
        <taxon>aphid secondary symbionts</taxon>
        <taxon>Candidatus Williamhamiltonella</taxon>
    </lineage>
</organism>
<gene>
    <name evidence="3" type="primary">ltrA</name>
    <name evidence="3" type="ORF">CJJ18_10950</name>
</gene>
<dbReference type="InterPro" id="IPR000477">
    <property type="entry name" value="RT_dom"/>
</dbReference>
<dbReference type="Pfam" id="PF08388">
    <property type="entry name" value="GIIM"/>
    <property type="match status" value="1"/>
</dbReference>
<keyword evidence="3" id="KW-0548">Nucleotidyltransferase</keyword>
<dbReference type="GO" id="GO:0003964">
    <property type="term" value="F:RNA-directed DNA polymerase activity"/>
    <property type="evidence" value="ECO:0007669"/>
    <property type="project" value="UniProtKB-KW"/>
</dbReference>
<keyword evidence="3" id="KW-0695">RNA-directed DNA polymerase</keyword>
<dbReference type="RefSeq" id="WP_095034925.1">
    <property type="nucleotide sequence ID" value="NZ_CAWNYN010000003.1"/>
</dbReference>
<dbReference type="InterPro" id="IPR013597">
    <property type="entry name" value="Mat_intron_G2"/>
</dbReference>
<dbReference type="AlphaFoldDB" id="A0AAC9YGS6"/>
<reference evidence="3" key="1">
    <citation type="submission" date="2017-08" db="EMBL/GenBank/DDBJ databases">
        <title>Genome sequence of Candidatus Hamiltonella defensa from Acyrthosiphon pisum strain MI47.</title>
        <authorList>
            <person name="Patel V.A."/>
            <person name="Chevignon G."/>
            <person name="Russell J.A."/>
            <person name="Oliver K.M."/>
        </authorList>
    </citation>
    <scope>NUCLEOTIDE SEQUENCE</scope>
    <source>
        <strain evidence="3">MI47</strain>
        <plasmid evidence="3">p2_M47_H.defensa</plasmid>
    </source>
</reference>
<dbReference type="PANTHER" id="PTHR34047:SF8">
    <property type="entry name" value="PROTEIN YKFC"/>
    <property type="match status" value="1"/>
</dbReference>
<dbReference type="NCBIfam" id="TIGR04416">
    <property type="entry name" value="group_II_RT_mat"/>
    <property type="match status" value="1"/>
</dbReference>
<dbReference type="CDD" id="cd01651">
    <property type="entry name" value="RT_G2_intron"/>
    <property type="match status" value="1"/>
</dbReference>
<evidence type="ECO:0000259" key="2">
    <source>
        <dbReference type="PROSITE" id="PS50878"/>
    </source>
</evidence>
<dbReference type="EMBL" id="CP022934">
    <property type="protein sequence ID" value="ASV34515.1"/>
    <property type="molecule type" value="Genomic_DNA"/>
</dbReference>
<dbReference type="InterPro" id="IPR043502">
    <property type="entry name" value="DNA/RNA_pol_sf"/>
</dbReference>